<sequence length="240" mass="27767">MIELDEYFLDLEQAEENIPAPTRSDDQLVPVKVRLPYGKINLLLDLQNCKRIPSSTYLWTFSKTPTSSEHSRFQLDEQWFPLNVDLLRKALEITSPWRAMLTLINQCLTGKTFGSDKPRHPVLQMLWGIVTRSNVDFAELLWKEFVQRIQTFFSHRASLGIPSKKSTPHVIPYCQFTKLIIYYLGSRHNIHRRPESPVHVAGDDFPLGNLKFVPKGEKDEVFGKPIPKELITEAIRTSTY</sequence>
<evidence type="ECO:0000313" key="1">
    <source>
        <dbReference type="EMBL" id="GJS78669.1"/>
    </source>
</evidence>
<name>A0ABQ4YLE8_9ASTR</name>
<gene>
    <name evidence="1" type="ORF">Tco_0728550</name>
</gene>
<protein>
    <submittedName>
        <fullName evidence="1">Uncharacterized protein</fullName>
    </submittedName>
</protein>
<comment type="caution">
    <text evidence="1">The sequence shown here is derived from an EMBL/GenBank/DDBJ whole genome shotgun (WGS) entry which is preliminary data.</text>
</comment>
<dbReference type="EMBL" id="BQNB010010542">
    <property type="protein sequence ID" value="GJS78669.1"/>
    <property type="molecule type" value="Genomic_DNA"/>
</dbReference>
<keyword evidence="2" id="KW-1185">Reference proteome</keyword>
<organism evidence="1 2">
    <name type="scientific">Tanacetum coccineum</name>
    <dbReference type="NCBI Taxonomy" id="301880"/>
    <lineage>
        <taxon>Eukaryota</taxon>
        <taxon>Viridiplantae</taxon>
        <taxon>Streptophyta</taxon>
        <taxon>Embryophyta</taxon>
        <taxon>Tracheophyta</taxon>
        <taxon>Spermatophyta</taxon>
        <taxon>Magnoliopsida</taxon>
        <taxon>eudicotyledons</taxon>
        <taxon>Gunneridae</taxon>
        <taxon>Pentapetalae</taxon>
        <taxon>asterids</taxon>
        <taxon>campanulids</taxon>
        <taxon>Asterales</taxon>
        <taxon>Asteraceae</taxon>
        <taxon>Asteroideae</taxon>
        <taxon>Anthemideae</taxon>
        <taxon>Anthemidinae</taxon>
        <taxon>Tanacetum</taxon>
    </lineage>
</organism>
<accession>A0ABQ4YLE8</accession>
<reference evidence="1" key="2">
    <citation type="submission" date="2022-01" db="EMBL/GenBank/DDBJ databases">
        <authorList>
            <person name="Yamashiro T."/>
            <person name="Shiraishi A."/>
            <person name="Satake H."/>
            <person name="Nakayama K."/>
        </authorList>
    </citation>
    <scope>NUCLEOTIDE SEQUENCE</scope>
</reference>
<dbReference type="Proteomes" id="UP001151760">
    <property type="component" value="Unassembled WGS sequence"/>
</dbReference>
<proteinExistence type="predicted"/>
<reference evidence="1" key="1">
    <citation type="journal article" date="2022" name="Int. J. Mol. Sci.">
        <title>Draft Genome of Tanacetum Coccineum: Genomic Comparison of Closely Related Tanacetum-Family Plants.</title>
        <authorList>
            <person name="Yamashiro T."/>
            <person name="Shiraishi A."/>
            <person name="Nakayama K."/>
            <person name="Satake H."/>
        </authorList>
    </citation>
    <scope>NUCLEOTIDE SEQUENCE</scope>
</reference>
<evidence type="ECO:0000313" key="2">
    <source>
        <dbReference type="Proteomes" id="UP001151760"/>
    </source>
</evidence>